<gene>
    <name evidence="1" type="ORF">Tco_0726126</name>
</gene>
<sequence length="66" mass="7568">MMDVVSGPELLHVDFWYISSDLKCFEEGSEFESIQYHLKSRSDLSIIQRLLLSLRGIYDSAKIGSI</sequence>
<name>A0ABQ4YER8_9ASTR</name>
<comment type="caution">
    <text evidence="1">The sequence shown here is derived from an EMBL/GenBank/DDBJ whole genome shotgun (WGS) entry which is preliminary data.</text>
</comment>
<reference evidence="1" key="2">
    <citation type="submission" date="2022-01" db="EMBL/GenBank/DDBJ databases">
        <authorList>
            <person name="Yamashiro T."/>
            <person name="Shiraishi A."/>
            <person name="Satake H."/>
            <person name="Nakayama K."/>
        </authorList>
    </citation>
    <scope>NUCLEOTIDE SEQUENCE</scope>
</reference>
<evidence type="ECO:0000313" key="1">
    <source>
        <dbReference type="EMBL" id="GJS76245.1"/>
    </source>
</evidence>
<protein>
    <submittedName>
        <fullName evidence="1">Uncharacterized protein</fullName>
    </submittedName>
</protein>
<dbReference type="EMBL" id="BQNB010010362">
    <property type="protein sequence ID" value="GJS76245.1"/>
    <property type="molecule type" value="Genomic_DNA"/>
</dbReference>
<organism evidence="1 2">
    <name type="scientific">Tanacetum coccineum</name>
    <dbReference type="NCBI Taxonomy" id="301880"/>
    <lineage>
        <taxon>Eukaryota</taxon>
        <taxon>Viridiplantae</taxon>
        <taxon>Streptophyta</taxon>
        <taxon>Embryophyta</taxon>
        <taxon>Tracheophyta</taxon>
        <taxon>Spermatophyta</taxon>
        <taxon>Magnoliopsida</taxon>
        <taxon>eudicotyledons</taxon>
        <taxon>Gunneridae</taxon>
        <taxon>Pentapetalae</taxon>
        <taxon>asterids</taxon>
        <taxon>campanulids</taxon>
        <taxon>Asterales</taxon>
        <taxon>Asteraceae</taxon>
        <taxon>Asteroideae</taxon>
        <taxon>Anthemideae</taxon>
        <taxon>Anthemidinae</taxon>
        <taxon>Tanacetum</taxon>
    </lineage>
</organism>
<proteinExistence type="predicted"/>
<dbReference type="Proteomes" id="UP001151760">
    <property type="component" value="Unassembled WGS sequence"/>
</dbReference>
<reference evidence="1" key="1">
    <citation type="journal article" date="2022" name="Int. J. Mol. Sci.">
        <title>Draft Genome of Tanacetum Coccineum: Genomic Comparison of Closely Related Tanacetum-Family Plants.</title>
        <authorList>
            <person name="Yamashiro T."/>
            <person name="Shiraishi A."/>
            <person name="Nakayama K."/>
            <person name="Satake H."/>
        </authorList>
    </citation>
    <scope>NUCLEOTIDE SEQUENCE</scope>
</reference>
<evidence type="ECO:0000313" key="2">
    <source>
        <dbReference type="Proteomes" id="UP001151760"/>
    </source>
</evidence>
<accession>A0ABQ4YER8</accession>
<keyword evidence="2" id="KW-1185">Reference proteome</keyword>